<dbReference type="InterPro" id="IPR000182">
    <property type="entry name" value="GNAT_dom"/>
</dbReference>
<dbReference type="Gene3D" id="3.40.630.30">
    <property type="match status" value="1"/>
</dbReference>
<keyword evidence="2" id="KW-0012">Acyltransferase</keyword>
<sequence>MSSRGEPTVPALCIRPSTGAAEYPALVEIWRSAVDATHDFLADAHRDEIESRLQSDYFPAVTLSVAELDGEPVGFSGVLDSNLEMLFVDATRRGAGIGTALLNHAITERGVAKVDVNEQNVSAADFYAHRGFEVVGRSETDEAGRPYPLLHMKLNEPS</sequence>
<evidence type="ECO:0000256" key="2">
    <source>
        <dbReference type="ARBA" id="ARBA00023315"/>
    </source>
</evidence>
<dbReference type="Proteomes" id="UP000293995">
    <property type="component" value="Chromosome"/>
</dbReference>
<dbReference type="EMBL" id="CP035494">
    <property type="protein sequence ID" value="QAY61903.1"/>
    <property type="molecule type" value="Genomic_DNA"/>
</dbReference>
<dbReference type="Pfam" id="PF13673">
    <property type="entry name" value="Acetyltransf_10"/>
    <property type="match status" value="1"/>
</dbReference>
<evidence type="ECO:0000259" key="3">
    <source>
        <dbReference type="PROSITE" id="PS51186"/>
    </source>
</evidence>
<proteinExistence type="predicted"/>
<dbReference type="SUPFAM" id="SSF55729">
    <property type="entry name" value="Acyl-CoA N-acyltransferases (Nat)"/>
    <property type="match status" value="1"/>
</dbReference>
<dbReference type="NCBIfam" id="NF007807">
    <property type="entry name" value="PRK10514.1"/>
    <property type="match status" value="1"/>
</dbReference>
<evidence type="ECO:0000313" key="4">
    <source>
        <dbReference type="EMBL" id="QAY61903.1"/>
    </source>
</evidence>
<dbReference type="InterPro" id="IPR016181">
    <property type="entry name" value="Acyl_CoA_acyltransferase"/>
</dbReference>
<keyword evidence="1 4" id="KW-0808">Transferase</keyword>
<reference evidence="4 5" key="1">
    <citation type="submission" date="2019-01" db="EMBL/GenBank/DDBJ databases">
        <title>Genome sequencing of strain DFW100M-13.</title>
        <authorList>
            <person name="Heo J."/>
            <person name="Kim S.-J."/>
            <person name="Kim J.-S."/>
            <person name="Hong S.-B."/>
            <person name="Kwon S.-W."/>
        </authorList>
    </citation>
    <scope>NUCLEOTIDE SEQUENCE [LARGE SCALE GENOMIC DNA]</scope>
    <source>
        <strain evidence="4 5">DFW100M-13</strain>
    </source>
</reference>
<evidence type="ECO:0000313" key="5">
    <source>
        <dbReference type="Proteomes" id="UP000293995"/>
    </source>
</evidence>
<dbReference type="KEGG" id="mprt:ET475_15215"/>
<name>A0A4P6EJP5_9MICO</name>
<dbReference type="CDD" id="cd04301">
    <property type="entry name" value="NAT_SF"/>
    <property type="match status" value="1"/>
</dbReference>
<dbReference type="OrthoDB" id="9788300at2"/>
<dbReference type="PANTHER" id="PTHR43800:SF1">
    <property type="entry name" value="PEPTIDYL-LYSINE N-ACETYLTRANSFERASE YJAB"/>
    <property type="match status" value="1"/>
</dbReference>
<feature type="domain" description="N-acetyltransferase" evidence="3">
    <location>
        <begin position="12"/>
        <end position="157"/>
    </location>
</feature>
<gene>
    <name evidence="4" type="ORF">ET475_15215</name>
</gene>
<dbReference type="AlphaFoldDB" id="A0A4P6EJP5"/>
<accession>A0A4P6EJP5</accession>
<dbReference type="PROSITE" id="PS51186">
    <property type="entry name" value="GNAT"/>
    <property type="match status" value="1"/>
</dbReference>
<dbReference type="PANTHER" id="PTHR43800">
    <property type="entry name" value="PEPTIDYL-LYSINE N-ACETYLTRANSFERASE YJAB"/>
    <property type="match status" value="1"/>
</dbReference>
<dbReference type="GO" id="GO:0016747">
    <property type="term" value="F:acyltransferase activity, transferring groups other than amino-acyl groups"/>
    <property type="evidence" value="ECO:0007669"/>
    <property type="project" value="InterPro"/>
</dbReference>
<keyword evidence="5" id="KW-1185">Reference proteome</keyword>
<evidence type="ECO:0000256" key="1">
    <source>
        <dbReference type="ARBA" id="ARBA00022679"/>
    </source>
</evidence>
<organism evidence="4 5">
    <name type="scientific">Microbacterium protaetiae</name>
    <dbReference type="NCBI Taxonomy" id="2509458"/>
    <lineage>
        <taxon>Bacteria</taxon>
        <taxon>Bacillati</taxon>
        <taxon>Actinomycetota</taxon>
        <taxon>Actinomycetes</taxon>
        <taxon>Micrococcales</taxon>
        <taxon>Microbacteriaceae</taxon>
        <taxon>Microbacterium</taxon>
    </lineage>
</organism>
<protein>
    <submittedName>
        <fullName evidence="4">Acetyltransferase</fullName>
    </submittedName>
</protein>